<evidence type="ECO:0008006" key="3">
    <source>
        <dbReference type="Google" id="ProtNLM"/>
    </source>
</evidence>
<protein>
    <recommendedName>
        <fullName evidence="3">Transposase</fullName>
    </recommendedName>
</protein>
<keyword evidence="2" id="KW-1185">Reference proteome</keyword>
<name>A0ABX6P0L6_9BURK</name>
<dbReference type="EMBL" id="CP053418">
    <property type="protein sequence ID" value="QJW83610.1"/>
    <property type="molecule type" value="Genomic_DNA"/>
</dbReference>
<sequence length="64" mass="6997">MPAQLFRARAPAAIPGEFLDAAQAVCVARMRYPHVHGCPCCGGDEPPQHWVAMPLAAARFPRER</sequence>
<proteinExistence type="predicted"/>
<evidence type="ECO:0000313" key="1">
    <source>
        <dbReference type="EMBL" id="QJW83610.1"/>
    </source>
</evidence>
<reference evidence="1 2" key="1">
    <citation type="submission" date="2020-05" db="EMBL/GenBank/DDBJ databases">
        <title>Ramlibacter rhizophilus sp. nov., isolated from rhizosphere soil of national flower Mugunghwa from South Korea.</title>
        <authorList>
            <person name="Zheng-Fei Y."/>
            <person name="Huan T."/>
        </authorList>
    </citation>
    <scope>NUCLEOTIDE SEQUENCE [LARGE SCALE GENOMIC DNA]</scope>
    <source>
        <strain evidence="1 2">H242</strain>
    </source>
</reference>
<reference evidence="1 2" key="2">
    <citation type="submission" date="2020-05" db="EMBL/GenBank/DDBJ databases">
        <authorList>
            <person name="Khan S.A."/>
            <person name="Jeon C.O."/>
            <person name="Chun B.H."/>
        </authorList>
    </citation>
    <scope>NUCLEOTIDE SEQUENCE [LARGE SCALE GENOMIC DNA]</scope>
    <source>
        <strain evidence="1 2">H242</strain>
    </source>
</reference>
<gene>
    <name evidence="1" type="ORF">HK414_04525</name>
</gene>
<accession>A0ABX6P0L6</accession>
<evidence type="ECO:0000313" key="2">
    <source>
        <dbReference type="Proteomes" id="UP000500826"/>
    </source>
</evidence>
<dbReference type="Proteomes" id="UP000500826">
    <property type="component" value="Chromosome"/>
</dbReference>
<organism evidence="1 2">
    <name type="scientific">Ramlibacter terrae</name>
    <dbReference type="NCBI Taxonomy" id="2732511"/>
    <lineage>
        <taxon>Bacteria</taxon>
        <taxon>Pseudomonadati</taxon>
        <taxon>Pseudomonadota</taxon>
        <taxon>Betaproteobacteria</taxon>
        <taxon>Burkholderiales</taxon>
        <taxon>Comamonadaceae</taxon>
        <taxon>Ramlibacter</taxon>
    </lineage>
</organism>